<evidence type="ECO:0000313" key="5">
    <source>
        <dbReference type="Proteomes" id="UP000656274"/>
    </source>
</evidence>
<evidence type="ECO:0000259" key="3">
    <source>
        <dbReference type="Pfam" id="PF01551"/>
    </source>
</evidence>
<feature type="domain" description="M23ase beta-sheet core" evidence="3">
    <location>
        <begin position="187"/>
        <end position="283"/>
    </location>
</feature>
<dbReference type="PANTHER" id="PTHR21666:SF289">
    <property type="entry name" value="L-ALA--D-GLU ENDOPEPTIDASE"/>
    <property type="match status" value="1"/>
</dbReference>
<keyword evidence="5" id="KW-1185">Reference proteome</keyword>
<accession>A0ABR9WSZ0</accession>
<dbReference type="Pfam" id="PF01551">
    <property type="entry name" value="Peptidase_M23"/>
    <property type="match status" value="1"/>
</dbReference>
<dbReference type="InterPro" id="IPR011055">
    <property type="entry name" value="Dup_hybrid_motif"/>
</dbReference>
<organism evidence="4 5">
    <name type="scientific">Flavobacterium proteolyticum</name>
    <dbReference type="NCBI Taxonomy" id="2911683"/>
    <lineage>
        <taxon>Bacteria</taxon>
        <taxon>Pseudomonadati</taxon>
        <taxon>Bacteroidota</taxon>
        <taxon>Flavobacteriia</taxon>
        <taxon>Flavobacteriales</taxon>
        <taxon>Flavobacteriaceae</taxon>
        <taxon>Flavobacterium</taxon>
    </lineage>
</organism>
<protein>
    <submittedName>
        <fullName evidence="4">M23 family metallopeptidase</fullName>
    </submittedName>
</protein>
<feature type="transmembrane region" description="Helical" evidence="2">
    <location>
        <begin position="42"/>
        <end position="62"/>
    </location>
</feature>
<evidence type="ECO:0000313" key="4">
    <source>
        <dbReference type="EMBL" id="MBE9575769.1"/>
    </source>
</evidence>
<dbReference type="CDD" id="cd12797">
    <property type="entry name" value="M23_peptidase"/>
    <property type="match status" value="1"/>
</dbReference>
<dbReference type="RefSeq" id="WP_194093651.1">
    <property type="nucleotide sequence ID" value="NZ_JADFTZ010000001.1"/>
</dbReference>
<comment type="caution">
    <text evidence="4">The sequence shown here is derived from an EMBL/GenBank/DDBJ whole genome shotgun (WGS) entry which is preliminary data.</text>
</comment>
<dbReference type="InterPro" id="IPR050570">
    <property type="entry name" value="Cell_wall_metabolism_enzyme"/>
</dbReference>
<dbReference type="Gene3D" id="2.70.70.10">
    <property type="entry name" value="Glucose Permease (Domain IIA)"/>
    <property type="match status" value="1"/>
</dbReference>
<dbReference type="SUPFAM" id="SSF51261">
    <property type="entry name" value="Duplicated hybrid motif"/>
    <property type="match status" value="1"/>
</dbReference>
<name>A0ABR9WSZ0_9FLAO</name>
<evidence type="ECO:0000256" key="2">
    <source>
        <dbReference type="SAM" id="Phobius"/>
    </source>
</evidence>
<dbReference type="InterPro" id="IPR016047">
    <property type="entry name" value="M23ase_b-sheet_dom"/>
</dbReference>
<evidence type="ECO:0000256" key="1">
    <source>
        <dbReference type="ARBA" id="ARBA00022729"/>
    </source>
</evidence>
<keyword evidence="2" id="KW-0472">Membrane</keyword>
<dbReference type="Proteomes" id="UP000656274">
    <property type="component" value="Unassembled WGS sequence"/>
</dbReference>
<dbReference type="PANTHER" id="PTHR21666">
    <property type="entry name" value="PEPTIDASE-RELATED"/>
    <property type="match status" value="1"/>
</dbReference>
<sequence length="290" mass="32275">MANKRLKRQLLLRKLFNKRRLVILNEDTFEETFSLKLNLMNVFVVASVGAILIIFVTTYIIAFTPLREYIPGYASTKLKQEALEMAIKSDSLEKSVKINNAYIASIKKVLTGDLEYAKLNKDSIKALDVSEIDASGLTPTEKEKELREQVIKEDKYNVFETSKPKVSFVLFPPAQGSILQKYNVGNKHLAVTIALTNNTPIKAVAAGTIIFSDWTPSSGYVVIVRHKDDILSVYKNAASVTKKQGNTVKSGEVIALAGNANTLQNSGATLHFELWKDGFPIDPTQFINFN</sequence>
<keyword evidence="2" id="KW-0812">Transmembrane</keyword>
<gene>
    <name evidence="4" type="ORF">IM755_03520</name>
</gene>
<keyword evidence="2" id="KW-1133">Transmembrane helix</keyword>
<dbReference type="EMBL" id="JADFTZ010000001">
    <property type="protein sequence ID" value="MBE9575769.1"/>
    <property type="molecule type" value="Genomic_DNA"/>
</dbReference>
<reference evidence="4 5" key="1">
    <citation type="submission" date="2020-10" db="EMBL/GenBank/DDBJ databases">
        <title>The genome sequence of Flavobacterium aquaticum 1Y8A.</title>
        <authorList>
            <person name="Liu Y."/>
        </authorList>
    </citation>
    <scope>NUCLEOTIDE SEQUENCE [LARGE SCALE GENOMIC DNA]</scope>
    <source>
        <strain evidence="4 5">1Y8A</strain>
    </source>
</reference>
<proteinExistence type="predicted"/>
<keyword evidence="1" id="KW-0732">Signal</keyword>